<gene>
    <name evidence="2" type="ORF">C8A01DRAFT_31986</name>
</gene>
<proteinExistence type="predicted"/>
<dbReference type="Pfam" id="PF26639">
    <property type="entry name" value="Het-6_barrel"/>
    <property type="match status" value="1"/>
</dbReference>
<dbReference type="AlphaFoldDB" id="A0AAN6PQ08"/>
<evidence type="ECO:0000313" key="3">
    <source>
        <dbReference type="Proteomes" id="UP001303115"/>
    </source>
</evidence>
<dbReference type="InterPro" id="IPR010730">
    <property type="entry name" value="HET"/>
</dbReference>
<dbReference type="PANTHER" id="PTHR24148:SF82">
    <property type="entry name" value="HETEROKARYON INCOMPATIBILITY DOMAIN-CONTAINING PROTEIN"/>
    <property type="match status" value="1"/>
</dbReference>
<dbReference type="InterPro" id="IPR052895">
    <property type="entry name" value="HetReg/Transcr_Mod"/>
</dbReference>
<dbReference type="Proteomes" id="UP001303115">
    <property type="component" value="Unassembled WGS sequence"/>
</dbReference>
<dbReference type="PANTHER" id="PTHR24148">
    <property type="entry name" value="ANKYRIN REPEAT DOMAIN-CONTAINING PROTEIN 39 HOMOLOG-RELATED"/>
    <property type="match status" value="1"/>
</dbReference>
<reference evidence="3" key="1">
    <citation type="journal article" date="2023" name="Mol. Phylogenet. Evol.">
        <title>Genome-scale phylogeny and comparative genomics of the fungal order Sordariales.</title>
        <authorList>
            <person name="Hensen N."/>
            <person name="Bonometti L."/>
            <person name="Westerberg I."/>
            <person name="Brannstrom I.O."/>
            <person name="Guillou S."/>
            <person name="Cros-Aarteil S."/>
            <person name="Calhoun S."/>
            <person name="Haridas S."/>
            <person name="Kuo A."/>
            <person name="Mondo S."/>
            <person name="Pangilinan J."/>
            <person name="Riley R."/>
            <person name="LaButti K."/>
            <person name="Andreopoulos B."/>
            <person name="Lipzen A."/>
            <person name="Chen C."/>
            <person name="Yan M."/>
            <person name="Daum C."/>
            <person name="Ng V."/>
            <person name="Clum A."/>
            <person name="Steindorff A."/>
            <person name="Ohm R.A."/>
            <person name="Martin F."/>
            <person name="Silar P."/>
            <person name="Natvig D.O."/>
            <person name="Lalanne C."/>
            <person name="Gautier V."/>
            <person name="Ament-Velasquez S.L."/>
            <person name="Kruys A."/>
            <person name="Hutchinson M.I."/>
            <person name="Powell A.J."/>
            <person name="Barry K."/>
            <person name="Miller A.N."/>
            <person name="Grigoriev I.V."/>
            <person name="Debuchy R."/>
            <person name="Gladieux P."/>
            <person name="Hiltunen Thoren M."/>
            <person name="Johannesson H."/>
        </authorList>
    </citation>
    <scope>NUCLEOTIDE SEQUENCE [LARGE SCALE GENOMIC DNA]</scope>
    <source>
        <strain evidence="3">CBS 284.82</strain>
    </source>
</reference>
<accession>A0AAN6PQ08</accession>
<feature type="domain" description="Heterokaryon incompatibility" evidence="1">
    <location>
        <begin position="44"/>
        <end position="203"/>
    </location>
</feature>
<evidence type="ECO:0000313" key="2">
    <source>
        <dbReference type="EMBL" id="KAK4043888.1"/>
    </source>
</evidence>
<comment type="caution">
    <text evidence="2">The sequence shown here is derived from an EMBL/GenBank/DDBJ whole genome shotgun (WGS) entry which is preliminary data.</text>
</comment>
<organism evidence="2 3">
    <name type="scientific">Parachaetomium inaequale</name>
    <dbReference type="NCBI Taxonomy" id="2588326"/>
    <lineage>
        <taxon>Eukaryota</taxon>
        <taxon>Fungi</taxon>
        <taxon>Dikarya</taxon>
        <taxon>Ascomycota</taxon>
        <taxon>Pezizomycotina</taxon>
        <taxon>Sordariomycetes</taxon>
        <taxon>Sordariomycetidae</taxon>
        <taxon>Sordariales</taxon>
        <taxon>Chaetomiaceae</taxon>
        <taxon>Parachaetomium</taxon>
    </lineage>
</organism>
<sequence length="622" mass="69954">MTQYRYVPLSGARQIRLLNLYAGAGPAELSVDLMHTSLDKAPCFTALSYPWGDPQPRKAIRCSGLRAEIGPSLHSALQHLRMPDHEIFVWADALCINQEDIPERTQQVRMMGDIYAAASTTAIWLGEGSDEVKMALGWLRRFDTVRVSPEFEPPASEDFGFISRDRAEKMLRAAFGKHRGAAFECIWALLDRPWFTRKWVIQELVKSRRPLLFVGRVTPLPWAMLAGWMDFVELCPAAKELFTRYCPRSHALEPGTKILGMNMRRATLLTKISATGNQILLFLVARTLAFRCGDPRDHIFTLVGIASDAARFNLNLIDYKSPPQDVWRQLAYDCVSDSMSLKLLWSLVLFTPLERRVHSWVPNLESLVAAGDGNILASQFTVQQVRDYNASGDCSVLQAHLDHGRKTLSIRGRILDRLQLLASDSRRFGSSDIIKATMDRNGHPSGESIQRMMRHRYQWLEECITIANTPGGSANGEEAFRDALFYDSLILKEVPLDLGVARSEFSTQMRFYKAWAYAADWLAAAALASMALESSLLLENLITERVQRRFGRTEKGRIGWLPPVAEEGDFICIFDGMELPYAIRPAADGRYLLVGECIIPGLMMGEAFLELPSGDSEMIVLE</sequence>
<keyword evidence="3" id="KW-1185">Reference proteome</keyword>
<dbReference type="EMBL" id="MU854323">
    <property type="protein sequence ID" value="KAK4043888.1"/>
    <property type="molecule type" value="Genomic_DNA"/>
</dbReference>
<name>A0AAN6PQ08_9PEZI</name>
<protein>
    <submittedName>
        <fullName evidence="2">Heterokaryon incompatibility protein-domain-containing protein</fullName>
    </submittedName>
</protein>
<evidence type="ECO:0000259" key="1">
    <source>
        <dbReference type="Pfam" id="PF06985"/>
    </source>
</evidence>
<dbReference type="Pfam" id="PF06985">
    <property type="entry name" value="HET"/>
    <property type="match status" value="1"/>
</dbReference>